<dbReference type="AlphaFoldDB" id="A0A6N8JBJ3"/>
<comment type="caution">
    <text evidence="1">The sequence shown here is derived from an EMBL/GenBank/DDBJ whole genome shotgun (WGS) entry which is preliminary data.</text>
</comment>
<dbReference type="OrthoDB" id="656016at2"/>
<proteinExistence type="predicted"/>
<name>A0A6N8JBJ3_9BACT</name>
<accession>A0A6N8JBJ3</accession>
<evidence type="ECO:0000313" key="1">
    <source>
        <dbReference type="EMBL" id="MVT41686.1"/>
    </source>
</evidence>
<gene>
    <name evidence="1" type="ORF">GO495_13945</name>
</gene>
<keyword evidence="2" id="KW-1185">Reference proteome</keyword>
<dbReference type="EMBL" id="WRXO01000003">
    <property type="protein sequence ID" value="MVT41686.1"/>
    <property type="molecule type" value="Genomic_DNA"/>
</dbReference>
<dbReference type="RefSeq" id="WP_157300317.1">
    <property type="nucleotide sequence ID" value="NZ_BAAAZB010000006.1"/>
</dbReference>
<protein>
    <submittedName>
        <fullName evidence="1">Uncharacterized protein</fullName>
    </submittedName>
</protein>
<evidence type="ECO:0000313" key="2">
    <source>
        <dbReference type="Proteomes" id="UP000468388"/>
    </source>
</evidence>
<dbReference type="Proteomes" id="UP000468388">
    <property type="component" value="Unassembled WGS sequence"/>
</dbReference>
<organism evidence="1 2">
    <name type="scientific">Chitinophaga oryziterrae</name>
    <dbReference type="NCBI Taxonomy" id="1031224"/>
    <lineage>
        <taxon>Bacteria</taxon>
        <taxon>Pseudomonadati</taxon>
        <taxon>Bacteroidota</taxon>
        <taxon>Chitinophagia</taxon>
        <taxon>Chitinophagales</taxon>
        <taxon>Chitinophagaceae</taxon>
        <taxon>Chitinophaga</taxon>
    </lineage>
</organism>
<reference evidence="1 2" key="1">
    <citation type="submission" date="2019-12" db="EMBL/GenBank/DDBJ databases">
        <title>The draft genomic sequence of strain Chitinophaga oryziterrae JCM 16595.</title>
        <authorList>
            <person name="Zhang X."/>
        </authorList>
    </citation>
    <scope>NUCLEOTIDE SEQUENCE [LARGE SCALE GENOMIC DNA]</scope>
    <source>
        <strain evidence="1 2">JCM 16595</strain>
    </source>
</reference>
<sequence length="97" mass="11003">MARLKNGLLGGITGAIGDIEGYMLNGKYIVRSRRRKSIKPPTEKQLACRKKGESDSRFGYLRITSELQLTNHPLRGSLFEALIVSEFVKKNQCRQTY</sequence>